<protein>
    <recommendedName>
        <fullName evidence="5">Histidine kinase/HSP90-like ATPase domain-containing protein</fullName>
    </recommendedName>
</protein>
<dbReference type="PANTHER" id="PTHR24421">
    <property type="entry name" value="NITRATE/NITRITE SENSOR PROTEIN NARX-RELATED"/>
    <property type="match status" value="1"/>
</dbReference>
<keyword evidence="1" id="KW-0808">Transferase</keyword>
<dbReference type="Gene3D" id="3.30.565.10">
    <property type="entry name" value="Histidine kinase-like ATPase, C-terminal domain"/>
    <property type="match status" value="1"/>
</dbReference>
<evidence type="ECO:0000256" key="2">
    <source>
        <dbReference type="ARBA" id="ARBA00022777"/>
    </source>
</evidence>
<dbReference type="InterPro" id="IPR011712">
    <property type="entry name" value="Sig_transdc_His_kin_sub3_dim/P"/>
</dbReference>
<dbReference type="GO" id="GO:0046983">
    <property type="term" value="F:protein dimerization activity"/>
    <property type="evidence" value="ECO:0007669"/>
    <property type="project" value="InterPro"/>
</dbReference>
<reference evidence="6" key="2">
    <citation type="submission" date="2020-09" db="EMBL/GenBank/DDBJ databases">
        <authorList>
            <person name="Sun Q."/>
            <person name="Zhou Y."/>
        </authorList>
    </citation>
    <scope>NUCLEOTIDE SEQUENCE</scope>
    <source>
        <strain evidence="6">CGMCC 1.10749</strain>
    </source>
</reference>
<dbReference type="AlphaFoldDB" id="A0A8H9FW00"/>
<sequence length="256" mass="27013">MGVRPGDLALSDDDERVLALAVPLLVQVVRARARAADLQRARVAATSVREEERRRLRRDLHDGLGPRLTGIAFTADAARLASSDETRLPMLDRLRDEAATAIQEIRDLVDGLRPPALDELGLLGALSLRAESFPNVDVVITADALPVLPAAVEVAAYRIVAEALTNVARHSGAGRADVVLGPCDTHLPIEVRDDGRSDAAWVVGVGLSSMRERASELGGTVSVDRSPTGTVVAARLPLGPPARGPAGQSSWRAASS</sequence>
<gene>
    <name evidence="6" type="ORF">GCM10011314_31830</name>
</gene>
<evidence type="ECO:0000259" key="5">
    <source>
        <dbReference type="SMART" id="SM00387"/>
    </source>
</evidence>
<dbReference type="InterPro" id="IPR003594">
    <property type="entry name" value="HATPase_dom"/>
</dbReference>
<dbReference type="SUPFAM" id="SSF55874">
    <property type="entry name" value="ATPase domain of HSP90 chaperone/DNA topoisomerase II/histidine kinase"/>
    <property type="match status" value="1"/>
</dbReference>
<dbReference type="Gene3D" id="1.20.5.1930">
    <property type="match status" value="1"/>
</dbReference>
<organism evidence="6 7">
    <name type="scientific">Knoellia flava</name>
    <dbReference type="NCBI Taxonomy" id="913969"/>
    <lineage>
        <taxon>Bacteria</taxon>
        <taxon>Bacillati</taxon>
        <taxon>Actinomycetota</taxon>
        <taxon>Actinomycetes</taxon>
        <taxon>Micrococcales</taxon>
        <taxon>Intrasporangiaceae</taxon>
        <taxon>Knoellia</taxon>
    </lineage>
</organism>
<dbReference type="GO" id="GO:0016020">
    <property type="term" value="C:membrane"/>
    <property type="evidence" value="ECO:0007669"/>
    <property type="project" value="InterPro"/>
</dbReference>
<comment type="caution">
    <text evidence="6">The sequence shown here is derived from an EMBL/GenBank/DDBJ whole genome shotgun (WGS) entry which is preliminary data.</text>
</comment>
<feature type="domain" description="Histidine kinase/HSP90-like ATPase" evidence="5">
    <location>
        <begin position="151"/>
        <end position="240"/>
    </location>
</feature>
<dbReference type="EMBL" id="BMEA01000005">
    <property type="protein sequence ID" value="GGB89619.1"/>
    <property type="molecule type" value="Genomic_DNA"/>
</dbReference>
<reference evidence="6" key="1">
    <citation type="journal article" date="2014" name="Int. J. Syst. Evol. Microbiol.">
        <title>Complete genome sequence of Corynebacterium casei LMG S-19264T (=DSM 44701T), isolated from a smear-ripened cheese.</title>
        <authorList>
            <consortium name="US DOE Joint Genome Institute (JGI-PGF)"/>
            <person name="Walter F."/>
            <person name="Albersmeier A."/>
            <person name="Kalinowski J."/>
            <person name="Ruckert C."/>
        </authorList>
    </citation>
    <scope>NUCLEOTIDE SEQUENCE</scope>
    <source>
        <strain evidence="6">CGMCC 1.10749</strain>
    </source>
</reference>
<evidence type="ECO:0000313" key="6">
    <source>
        <dbReference type="EMBL" id="GGB89619.1"/>
    </source>
</evidence>
<dbReference type="RefSeq" id="WP_052117034.1">
    <property type="nucleotide sequence ID" value="NZ_BMEA01000005.1"/>
</dbReference>
<accession>A0A8H9FW00</accession>
<feature type="region of interest" description="Disordered" evidence="4">
    <location>
        <begin position="237"/>
        <end position="256"/>
    </location>
</feature>
<proteinExistence type="predicted"/>
<name>A0A8H9FW00_9MICO</name>
<dbReference type="SMART" id="SM00387">
    <property type="entry name" value="HATPase_c"/>
    <property type="match status" value="1"/>
</dbReference>
<dbReference type="Proteomes" id="UP000628079">
    <property type="component" value="Unassembled WGS sequence"/>
</dbReference>
<evidence type="ECO:0000256" key="1">
    <source>
        <dbReference type="ARBA" id="ARBA00022679"/>
    </source>
</evidence>
<dbReference type="InterPro" id="IPR050482">
    <property type="entry name" value="Sensor_HK_TwoCompSys"/>
</dbReference>
<dbReference type="CDD" id="cd16917">
    <property type="entry name" value="HATPase_UhpB-NarQ-NarX-like"/>
    <property type="match status" value="1"/>
</dbReference>
<dbReference type="GO" id="GO:0000155">
    <property type="term" value="F:phosphorelay sensor kinase activity"/>
    <property type="evidence" value="ECO:0007669"/>
    <property type="project" value="InterPro"/>
</dbReference>
<evidence type="ECO:0000313" key="7">
    <source>
        <dbReference type="Proteomes" id="UP000628079"/>
    </source>
</evidence>
<keyword evidence="2" id="KW-0418">Kinase</keyword>
<evidence type="ECO:0000256" key="4">
    <source>
        <dbReference type="SAM" id="MobiDB-lite"/>
    </source>
</evidence>
<dbReference type="Pfam" id="PF07730">
    <property type="entry name" value="HisKA_3"/>
    <property type="match status" value="1"/>
</dbReference>
<keyword evidence="3" id="KW-0902">Two-component regulatory system</keyword>
<evidence type="ECO:0000256" key="3">
    <source>
        <dbReference type="ARBA" id="ARBA00023012"/>
    </source>
</evidence>
<dbReference type="InterPro" id="IPR036890">
    <property type="entry name" value="HATPase_C_sf"/>
</dbReference>